<evidence type="ECO:0000256" key="1">
    <source>
        <dbReference type="ARBA" id="ARBA00005077"/>
    </source>
</evidence>
<keyword evidence="5 8" id="KW-0067">ATP-binding</keyword>
<comment type="catalytic activity">
    <reaction evidence="8">
        <text>L-glutamine + H2O = L-glutamate + NH4(+)</text>
        <dbReference type="Rhea" id="RHEA:15889"/>
        <dbReference type="ChEBI" id="CHEBI:15377"/>
        <dbReference type="ChEBI" id="CHEBI:28938"/>
        <dbReference type="ChEBI" id="CHEBI:29985"/>
        <dbReference type="ChEBI" id="CHEBI:58359"/>
    </reaction>
</comment>
<feature type="active site" description="Nucleophile" evidence="8">
    <location>
        <position position="276"/>
    </location>
</feature>
<keyword evidence="6 8" id="KW-0315">Glutamine amidotransferase</keyword>
<evidence type="ECO:0000256" key="7">
    <source>
        <dbReference type="ARBA" id="ARBA00048816"/>
    </source>
</evidence>
<keyword evidence="3 8" id="KW-0436">Ligase</keyword>
<dbReference type="NCBIfam" id="NF009475">
    <property type="entry name" value="PRK12838.1"/>
    <property type="match status" value="1"/>
</dbReference>
<dbReference type="GO" id="GO:0006526">
    <property type="term" value="P:L-arginine biosynthetic process"/>
    <property type="evidence" value="ECO:0007669"/>
    <property type="project" value="UniProtKB-UniRule"/>
</dbReference>
<dbReference type="PRINTS" id="PR00097">
    <property type="entry name" value="ANTSNTHASEII"/>
</dbReference>
<dbReference type="RefSeq" id="WP_122015624.1">
    <property type="nucleotide sequence ID" value="NZ_CP033169.1"/>
</dbReference>
<dbReference type="NCBIfam" id="TIGR01368">
    <property type="entry name" value="CPSaseIIsmall"/>
    <property type="match status" value="1"/>
</dbReference>
<dbReference type="Gene3D" id="3.40.50.880">
    <property type="match status" value="1"/>
</dbReference>
<comment type="function">
    <text evidence="8">Small subunit of the glutamine-dependent carbamoyl phosphate synthetase (CPSase). CPSase catalyzes the formation of carbamoyl phosphate from the ammonia moiety of glutamine, carbonate, and phosphate donated by ATP, constituting the first step of 2 biosynthetic pathways, one leading to arginine and/or urea and the other to pyrimidine nucleotides. The small subunit (glutamine amidotransferase) binds and cleaves glutamine to supply the large subunit with the substrate ammonia.</text>
</comment>
<dbReference type="InterPro" id="IPR036480">
    <property type="entry name" value="CarbP_synth_ssu_N_sf"/>
</dbReference>
<dbReference type="PANTHER" id="PTHR43418">
    <property type="entry name" value="MULTIFUNCTIONAL TRYPTOPHAN BIOSYNTHESIS PROTEIN-RELATED"/>
    <property type="match status" value="1"/>
</dbReference>
<feature type="binding site" evidence="8">
    <location>
        <position position="277"/>
    </location>
    <ligand>
        <name>L-glutamine</name>
        <dbReference type="ChEBI" id="CHEBI:58359"/>
    </ligand>
</feature>
<feature type="binding site" evidence="8">
    <location>
        <position position="280"/>
    </location>
    <ligand>
        <name>L-glutamine</name>
        <dbReference type="ChEBI" id="CHEBI:58359"/>
    </ligand>
</feature>
<dbReference type="PANTHER" id="PTHR43418:SF7">
    <property type="entry name" value="CARBAMOYL-PHOSPHATE SYNTHASE SMALL CHAIN"/>
    <property type="match status" value="1"/>
</dbReference>
<evidence type="ECO:0000313" key="11">
    <source>
        <dbReference type="Proteomes" id="UP000280960"/>
    </source>
</evidence>
<dbReference type="UniPathway" id="UPA00070">
    <property type="reaction ID" value="UER00115"/>
</dbReference>
<dbReference type="KEGG" id="bacg:D2962_16575"/>
<proteinExistence type="inferred from homology"/>
<comment type="similarity">
    <text evidence="2 8">Belongs to the CarA family.</text>
</comment>
<dbReference type="SUPFAM" id="SSF52317">
    <property type="entry name" value="Class I glutamine amidotransferase-like"/>
    <property type="match status" value="1"/>
</dbReference>
<name>A0A3G2R8X3_9FIRM</name>
<dbReference type="PROSITE" id="PS51273">
    <property type="entry name" value="GATASE_TYPE_1"/>
    <property type="match status" value="1"/>
</dbReference>
<feature type="binding site" evidence="8">
    <location>
        <position position="321"/>
    </location>
    <ligand>
        <name>L-glutamine</name>
        <dbReference type="ChEBI" id="CHEBI:58359"/>
    </ligand>
</feature>
<dbReference type="SMART" id="SM01097">
    <property type="entry name" value="CPSase_sm_chain"/>
    <property type="match status" value="1"/>
</dbReference>
<feature type="binding site" evidence="8">
    <location>
        <position position="318"/>
    </location>
    <ligand>
        <name>L-glutamine</name>
        <dbReference type="ChEBI" id="CHEBI:58359"/>
    </ligand>
</feature>
<keyword evidence="11" id="KW-1185">Reference proteome</keyword>
<dbReference type="AlphaFoldDB" id="A0A3G2R8X3"/>
<dbReference type="Pfam" id="PF00988">
    <property type="entry name" value="CPSase_sm_chain"/>
    <property type="match status" value="2"/>
</dbReference>
<feature type="binding site" evidence="8">
    <location>
        <position position="45"/>
    </location>
    <ligand>
        <name>L-glutamine</name>
        <dbReference type="ChEBI" id="CHEBI:58359"/>
    </ligand>
</feature>
<feature type="binding site" evidence="8">
    <location>
        <position position="320"/>
    </location>
    <ligand>
        <name>L-glutamine</name>
        <dbReference type="ChEBI" id="CHEBI:58359"/>
    </ligand>
</feature>
<comment type="pathway">
    <text evidence="1 8">Amino-acid biosynthesis; L-arginine biosynthesis; carbamoyl phosphate from bicarbonate: step 1/1.</text>
</comment>
<dbReference type="Proteomes" id="UP000280960">
    <property type="component" value="Chromosome"/>
</dbReference>
<dbReference type="GO" id="GO:0006207">
    <property type="term" value="P:'de novo' pyrimidine nucleobase biosynthetic process"/>
    <property type="evidence" value="ECO:0007669"/>
    <property type="project" value="InterPro"/>
</dbReference>
<comment type="pathway">
    <text evidence="8">Pyrimidine metabolism; UMP biosynthesis via de novo pathway; (S)-dihydroorotate from bicarbonate: step 1/3.</text>
</comment>
<dbReference type="InterPro" id="IPR002474">
    <property type="entry name" value="CarbamoylP_synth_ssu_N"/>
</dbReference>
<accession>A0A3G2R8X3</accession>
<dbReference type="SUPFAM" id="SSF52021">
    <property type="entry name" value="Carbamoyl phosphate synthetase, small subunit N-terminal domain"/>
    <property type="match status" value="2"/>
</dbReference>
<organism evidence="10 11">
    <name type="scientific">Biomaibacter acetigenes</name>
    <dbReference type="NCBI Taxonomy" id="2316383"/>
    <lineage>
        <taxon>Bacteria</taxon>
        <taxon>Bacillati</taxon>
        <taxon>Bacillota</taxon>
        <taxon>Clostridia</taxon>
        <taxon>Thermosediminibacterales</taxon>
        <taxon>Tepidanaerobacteraceae</taxon>
        <taxon>Biomaibacter</taxon>
    </lineage>
</organism>
<feature type="domain" description="Carbamoyl-phosphate synthase small subunit N-terminal" evidence="9">
    <location>
        <begin position="1"/>
        <end position="159"/>
    </location>
</feature>
<sequence length="395" mass="43387">MKAIIALQDGTIYEGNSFGAPGTTWGEVVFNTGMTGYQEILTDPSYAGQIVTLTYPLVGNYGTADEFTESDLPKVRGFIVREAFTRGPRFEVRGSDKDEGLGLDIQDSNKDIDLGFYIQGREALDKYLKQNNIIAIEGIDTRSLTRKIRQHGVMKGAISTEYSGGELLKMLKTWPEVETLDLVREVTTKRAYTRTGGIGPEVALLDLGVKKDIVESLARRGCRVTILPADTPAEKILSCDFDSVLLSNGPGDPRKAVYAINTTRKLLGKIPVFGICLGHQILALALGGSTYKLKFGHRGSNHPVKDLKKDRVFMTSQNHGYAVDDKSLEGKARITFINANDGTVEGLEIPELAAFSVQFHPEASPGPNDAAYLFDEFLERIKCVSDKEKLKVKNM</sequence>
<dbReference type="GO" id="GO:0004088">
    <property type="term" value="F:carbamoyl-phosphate synthase (glutamine-hydrolyzing) activity"/>
    <property type="evidence" value="ECO:0007669"/>
    <property type="project" value="UniProtKB-UniRule"/>
</dbReference>
<dbReference type="GO" id="GO:0006541">
    <property type="term" value="P:glutamine metabolic process"/>
    <property type="evidence" value="ECO:0007669"/>
    <property type="project" value="InterPro"/>
</dbReference>
<comment type="subunit">
    <text evidence="8">Composed of two chains; the small (or glutamine) chain promotes the hydrolysis of glutamine to ammonia, which is used by the large (or ammonia) chain to synthesize carbamoyl phosphate. Tetramer of heterodimers (alpha,beta)4.</text>
</comment>
<dbReference type="UniPathway" id="UPA00068">
    <property type="reaction ID" value="UER00171"/>
</dbReference>
<dbReference type="EMBL" id="CP033169">
    <property type="protein sequence ID" value="AYO31994.1"/>
    <property type="molecule type" value="Genomic_DNA"/>
</dbReference>
<reference evidence="10 11" key="1">
    <citation type="submission" date="2018-10" db="EMBL/GenBank/DDBJ databases">
        <authorList>
            <person name="Zhang X."/>
        </authorList>
    </citation>
    <scope>NUCLEOTIDE SEQUENCE [LARGE SCALE GENOMIC DNA]</scope>
    <source>
        <strain evidence="10 11">SK-G1</strain>
    </source>
</reference>
<dbReference type="PRINTS" id="PR00099">
    <property type="entry name" value="CPSGATASE"/>
</dbReference>
<evidence type="ECO:0000256" key="4">
    <source>
        <dbReference type="ARBA" id="ARBA00022741"/>
    </source>
</evidence>
<dbReference type="InterPro" id="IPR035686">
    <property type="entry name" value="CPSase_GATase1"/>
</dbReference>
<dbReference type="PRINTS" id="PR00096">
    <property type="entry name" value="GATASE"/>
</dbReference>
<feature type="region of interest" description="CPSase" evidence="8">
    <location>
        <begin position="1"/>
        <end position="200"/>
    </location>
</feature>
<dbReference type="InterPro" id="IPR029062">
    <property type="entry name" value="Class_I_gatase-like"/>
</dbReference>
<dbReference type="GO" id="GO:0004359">
    <property type="term" value="F:glutaminase activity"/>
    <property type="evidence" value="ECO:0007669"/>
    <property type="project" value="RHEA"/>
</dbReference>
<dbReference type="InterPro" id="IPR050472">
    <property type="entry name" value="Anth_synth/Amidotransfase"/>
</dbReference>
<evidence type="ECO:0000256" key="8">
    <source>
        <dbReference type="HAMAP-Rule" id="MF_01209"/>
    </source>
</evidence>
<feature type="active site" evidence="8">
    <location>
        <position position="360"/>
    </location>
</feature>
<keyword evidence="8" id="KW-0028">Amino-acid biosynthesis</keyword>
<feature type="binding site" evidence="8">
    <location>
        <position position="251"/>
    </location>
    <ligand>
        <name>L-glutamine</name>
        <dbReference type="ChEBI" id="CHEBI:58359"/>
    </ligand>
</feature>
<dbReference type="Gene3D" id="3.50.30.20">
    <property type="entry name" value="Carbamoyl-phosphate synthase small subunit, N-terminal domain"/>
    <property type="match status" value="2"/>
</dbReference>
<keyword evidence="8" id="KW-0665">Pyrimidine biosynthesis</keyword>
<dbReference type="GO" id="GO:0005524">
    <property type="term" value="F:ATP binding"/>
    <property type="evidence" value="ECO:0007669"/>
    <property type="project" value="UniProtKB-UniRule"/>
</dbReference>
<dbReference type="Pfam" id="PF00117">
    <property type="entry name" value="GATase"/>
    <property type="match status" value="1"/>
</dbReference>
<gene>
    <name evidence="8" type="primary">carA</name>
    <name evidence="10" type="ORF">D2962_16575</name>
</gene>
<feature type="active site" evidence="8">
    <location>
        <position position="362"/>
    </location>
</feature>
<dbReference type="GO" id="GO:0044205">
    <property type="term" value="P:'de novo' UMP biosynthetic process"/>
    <property type="evidence" value="ECO:0007669"/>
    <property type="project" value="UniProtKB-UniRule"/>
</dbReference>
<evidence type="ECO:0000256" key="6">
    <source>
        <dbReference type="ARBA" id="ARBA00022962"/>
    </source>
</evidence>
<evidence type="ECO:0000256" key="2">
    <source>
        <dbReference type="ARBA" id="ARBA00007800"/>
    </source>
</evidence>
<keyword evidence="8" id="KW-0055">Arginine biosynthesis</keyword>
<evidence type="ECO:0000313" key="10">
    <source>
        <dbReference type="EMBL" id="AYO31994.1"/>
    </source>
</evidence>
<evidence type="ECO:0000256" key="5">
    <source>
        <dbReference type="ARBA" id="ARBA00022840"/>
    </source>
</evidence>
<dbReference type="EC" id="6.3.5.5" evidence="8"/>
<dbReference type="InterPro" id="IPR017926">
    <property type="entry name" value="GATASE"/>
</dbReference>
<protein>
    <recommendedName>
        <fullName evidence="8">Carbamoyl phosphate synthase small chain</fullName>
        <ecNumber evidence="8">6.3.5.5</ecNumber>
    </recommendedName>
    <alternativeName>
        <fullName evidence="8">Carbamoyl phosphate synthetase glutamine chain</fullName>
    </alternativeName>
</protein>
<comment type="catalytic activity">
    <reaction evidence="7 8">
        <text>hydrogencarbonate + L-glutamine + 2 ATP + H2O = carbamoyl phosphate + L-glutamate + 2 ADP + phosphate + 2 H(+)</text>
        <dbReference type="Rhea" id="RHEA:18633"/>
        <dbReference type="ChEBI" id="CHEBI:15377"/>
        <dbReference type="ChEBI" id="CHEBI:15378"/>
        <dbReference type="ChEBI" id="CHEBI:17544"/>
        <dbReference type="ChEBI" id="CHEBI:29985"/>
        <dbReference type="ChEBI" id="CHEBI:30616"/>
        <dbReference type="ChEBI" id="CHEBI:43474"/>
        <dbReference type="ChEBI" id="CHEBI:58228"/>
        <dbReference type="ChEBI" id="CHEBI:58359"/>
        <dbReference type="ChEBI" id="CHEBI:456216"/>
        <dbReference type="EC" id="6.3.5.5"/>
    </reaction>
</comment>
<evidence type="ECO:0000259" key="9">
    <source>
        <dbReference type="SMART" id="SM01097"/>
    </source>
</evidence>
<feature type="binding site" evidence="8">
    <location>
        <position position="249"/>
    </location>
    <ligand>
        <name>L-glutamine</name>
        <dbReference type="ChEBI" id="CHEBI:58359"/>
    </ligand>
</feature>
<dbReference type="InterPro" id="IPR006274">
    <property type="entry name" value="CarbamoylP_synth_ssu"/>
</dbReference>
<dbReference type="HAMAP" id="MF_01209">
    <property type="entry name" value="CPSase_S_chain"/>
    <property type="match status" value="1"/>
</dbReference>
<dbReference type="CDD" id="cd01744">
    <property type="entry name" value="GATase1_CPSase"/>
    <property type="match status" value="1"/>
</dbReference>
<keyword evidence="4 8" id="KW-0547">Nucleotide-binding</keyword>
<evidence type="ECO:0000256" key="3">
    <source>
        <dbReference type="ARBA" id="ARBA00022598"/>
    </source>
</evidence>